<evidence type="ECO:0000313" key="1">
    <source>
        <dbReference type="EMBL" id="EGG28492.1"/>
    </source>
</evidence>
<reference evidence="1 2" key="1">
    <citation type="journal article" date="2011" name="J. Bacteriol.">
        <title>Genome sequence of strain IMCC3088, a proteorhodopsin-containing marine bacterium belonging to the OM60/NOR5 clade.</title>
        <authorList>
            <person name="Jang Y."/>
            <person name="Oh H.M."/>
            <person name="Kang I."/>
            <person name="Lee K."/>
            <person name="Yang S.J."/>
            <person name="Cho J.C."/>
        </authorList>
    </citation>
    <scope>NUCLEOTIDE SEQUENCE [LARGE SCALE GENOMIC DNA]</scope>
    <source>
        <strain evidence="1 2">IMCC3088</strain>
    </source>
</reference>
<dbReference type="Proteomes" id="UP000005615">
    <property type="component" value="Unassembled WGS sequence"/>
</dbReference>
<evidence type="ECO:0000313" key="2">
    <source>
        <dbReference type="Proteomes" id="UP000005615"/>
    </source>
</evidence>
<dbReference type="AlphaFoldDB" id="F3L5A0"/>
<dbReference type="STRING" id="2518989.IMCC3088_31"/>
<keyword evidence="2" id="KW-1185">Reference proteome</keyword>
<accession>F3L5A0</accession>
<organism evidence="1 2">
    <name type="scientific">Aequoribacter fuscus</name>
    <dbReference type="NCBI Taxonomy" id="2518989"/>
    <lineage>
        <taxon>Bacteria</taxon>
        <taxon>Pseudomonadati</taxon>
        <taxon>Pseudomonadota</taxon>
        <taxon>Gammaproteobacteria</taxon>
        <taxon>Cellvibrionales</taxon>
        <taxon>Halieaceae</taxon>
        <taxon>Aequoribacter</taxon>
    </lineage>
</organism>
<gene>
    <name evidence="1" type="ORF">IMCC3088_31</name>
</gene>
<name>F3L5A0_9GAMM</name>
<dbReference type="OrthoDB" id="8563271at2"/>
<dbReference type="EMBL" id="AEIG01000102">
    <property type="protein sequence ID" value="EGG28492.1"/>
    <property type="molecule type" value="Genomic_DNA"/>
</dbReference>
<dbReference type="eggNOG" id="ENOG50345M2">
    <property type="taxonomic scope" value="Bacteria"/>
</dbReference>
<sequence>MKAFRIDPVEKKVEEIEIHNTGDIAEAIGFDTIISDEIGPNADHLYLDEDCFIRGAEGRFQIDKIAPVAGFGVVAGTHDGPDELSDVSQTQAELEARITYL</sequence>
<dbReference type="RefSeq" id="WP_009577025.1">
    <property type="nucleotide sequence ID" value="NZ_AEIG01000102.1"/>
</dbReference>
<protein>
    <submittedName>
        <fullName evidence="1">Uncharacterized protein</fullName>
    </submittedName>
</protein>
<proteinExistence type="predicted"/>
<comment type="caution">
    <text evidence="1">The sequence shown here is derived from an EMBL/GenBank/DDBJ whole genome shotgun (WGS) entry which is preliminary data.</text>
</comment>